<dbReference type="InterPro" id="IPR015803">
    <property type="entry name" value="Cys-tRNA-ligase"/>
</dbReference>
<dbReference type="PANTHER" id="PTHR10890:SF3">
    <property type="entry name" value="CYSTEINE--TRNA LIGASE, CYTOPLASMIC"/>
    <property type="match status" value="1"/>
</dbReference>
<reference evidence="16" key="1">
    <citation type="submission" date="2017-09" db="EMBL/GenBank/DDBJ databases">
        <title>FDA dAtabase for Regulatory Grade micrObial Sequences (FDA-ARGOS): Supporting development and validation of Infectious Disease Dx tests.</title>
        <authorList>
            <person name="Minogue T."/>
            <person name="Wolcott M."/>
            <person name="Wasieloski L."/>
            <person name="Aguilar W."/>
            <person name="Moore D."/>
            <person name="Tallon L."/>
            <person name="Sadzewicz L."/>
            <person name="Ott S."/>
            <person name="Zhao X."/>
            <person name="Nagaraj S."/>
            <person name="Vavikolanu K."/>
            <person name="Aluvathingal J."/>
            <person name="Nadendla S."/>
            <person name="Sichtig H."/>
        </authorList>
    </citation>
    <scope>NUCLEOTIDE SEQUENCE [LARGE SCALE GENOMIC DNA]</scope>
    <source>
        <strain evidence="16">FDAARGOS_390</strain>
    </source>
</reference>
<evidence type="ECO:0000256" key="7">
    <source>
        <dbReference type="ARBA" id="ARBA00022741"/>
    </source>
</evidence>
<dbReference type="SMART" id="SM00840">
    <property type="entry name" value="DALR_2"/>
    <property type="match status" value="1"/>
</dbReference>
<dbReference type="RefSeq" id="WP_098154288.1">
    <property type="nucleotide sequence ID" value="NZ_CP065595.1"/>
</dbReference>
<dbReference type="InterPro" id="IPR014729">
    <property type="entry name" value="Rossmann-like_a/b/a_fold"/>
</dbReference>
<dbReference type="EMBL" id="PDDY01000004">
    <property type="protein sequence ID" value="PEH39027.1"/>
    <property type="molecule type" value="Genomic_DNA"/>
</dbReference>
<comment type="subunit">
    <text evidence="3 12">Monomer.</text>
</comment>
<dbReference type="PANTHER" id="PTHR10890">
    <property type="entry name" value="CYSTEINYL-TRNA SYNTHETASE"/>
    <property type="match status" value="1"/>
</dbReference>
<protein>
    <recommendedName>
        <fullName evidence="12">Cysteine--tRNA ligase</fullName>
        <ecNumber evidence="12">6.1.1.16</ecNumber>
    </recommendedName>
    <alternativeName>
        <fullName evidence="12">Cysteinyl-tRNA synthetase</fullName>
        <shortName evidence="12">CysRS</shortName>
    </alternativeName>
</protein>
<dbReference type="InterPro" id="IPR032678">
    <property type="entry name" value="tRNA-synt_1_cat_dom"/>
</dbReference>
<dbReference type="GO" id="GO:0005829">
    <property type="term" value="C:cytosol"/>
    <property type="evidence" value="ECO:0007669"/>
    <property type="project" value="TreeGrafter"/>
</dbReference>
<dbReference type="PRINTS" id="PR00983">
    <property type="entry name" value="TRNASYNTHCYS"/>
</dbReference>
<dbReference type="Proteomes" id="UP000220629">
    <property type="component" value="Unassembled WGS sequence"/>
</dbReference>
<comment type="caution">
    <text evidence="15">The sequence shown here is derived from an EMBL/GenBank/DDBJ whole genome shotgun (WGS) entry which is preliminary data.</text>
</comment>
<evidence type="ECO:0000256" key="2">
    <source>
        <dbReference type="ARBA" id="ARBA00005594"/>
    </source>
</evidence>
<dbReference type="InterPro" id="IPR015273">
    <property type="entry name" value="Cys-tRNA-synt_Ia_DALR"/>
</dbReference>
<dbReference type="HAMAP" id="MF_00041">
    <property type="entry name" value="Cys_tRNA_synth"/>
    <property type="match status" value="1"/>
</dbReference>
<dbReference type="Gene3D" id="3.40.50.620">
    <property type="entry name" value="HUPs"/>
    <property type="match status" value="1"/>
</dbReference>
<feature type="domain" description="Cysteinyl-tRNA synthetase class Ia DALR" evidence="14">
    <location>
        <begin position="342"/>
        <end position="401"/>
    </location>
</feature>
<feature type="compositionally biased region" description="Basic and acidic residues" evidence="13">
    <location>
        <begin position="408"/>
        <end position="419"/>
    </location>
</feature>
<evidence type="ECO:0000256" key="11">
    <source>
        <dbReference type="ARBA" id="ARBA00023146"/>
    </source>
</evidence>
<evidence type="ECO:0000256" key="9">
    <source>
        <dbReference type="ARBA" id="ARBA00022840"/>
    </source>
</evidence>
<comment type="cofactor">
    <cofactor evidence="1">
        <name>Zn(2+)</name>
        <dbReference type="ChEBI" id="CHEBI:29105"/>
    </cofactor>
</comment>
<keyword evidence="6" id="KW-0479">Metal-binding</keyword>
<evidence type="ECO:0000313" key="16">
    <source>
        <dbReference type="Proteomes" id="UP000220629"/>
    </source>
</evidence>
<evidence type="ECO:0000256" key="13">
    <source>
        <dbReference type="SAM" id="MobiDB-lite"/>
    </source>
</evidence>
<evidence type="ECO:0000256" key="4">
    <source>
        <dbReference type="ARBA" id="ARBA00022490"/>
    </source>
</evidence>
<evidence type="ECO:0000259" key="14">
    <source>
        <dbReference type="SMART" id="SM00840"/>
    </source>
</evidence>
<keyword evidence="11 12" id="KW-0030">Aminoacyl-tRNA synthetase</keyword>
<evidence type="ECO:0000313" key="15">
    <source>
        <dbReference type="EMBL" id="PEH39027.1"/>
    </source>
</evidence>
<keyword evidence="5 12" id="KW-0436">Ligase</keyword>
<dbReference type="InterPro" id="IPR024909">
    <property type="entry name" value="Cys-tRNA/MSH_ligase"/>
</dbReference>
<dbReference type="GO" id="GO:0006423">
    <property type="term" value="P:cysteinyl-tRNA aminoacylation"/>
    <property type="evidence" value="ECO:0007669"/>
    <property type="project" value="UniProtKB-UniRule"/>
</dbReference>
<dbReference type="AlphaFoldDB" id="A0A2A7S5T5"/>
<comment type="similarity">
    <text evidence="2 12">Belongs to the class-I aminoacyl-tRNA synthetase family.</text>
</comment>
<feature type="region of interest" description="Disordered" evidence="13">
    <location>
        <begin position="408"/>
        <end position="457"/>
    </location>
</feature>
<evidence type="ECO:0000256" key="6">
    <source>
        <dbReference type="ARBA" id="ARBA00022723"/>
    </source>
</evidence>
<dbReference type="Pfam" id="PF01406">
    <property type="entry name" value="tRNA-synt_1e"/>
    <property type="match status" value="1"/>
</dbReference>
<dbReference type="GO" id="GO:0004817">
    <property type="term" value="F:cysteine-tRNA ligase activity"/>
    <property type="evidence" value="ECO:0007669"/>
    <property type="project" value="UniProtKB-UniRule"/>
</dbReference>
<keyword evidence="9 12" id="KW-0067">ATP-binding</keyword>
<keyword evidence="10 12" id="KW-0648">Protein biosynthesis</keyword>
<feature type="short sequence motif" description="'HIGH' region" evidence="12">
    <location>
        <begin position="33"/>
        <end position="43"/>
    </location>
</feature>
<comment type="subcellular location">
    <subcellularLocation>
        <location evidence="12">Cytoplasm</location>
    </subcellularLocation>
</comment>
<keyword evidence="8" id="KW-0862">Zinc</keyword>
<dbReference type="GO" id="GO:0005524">
    <property type="term" value="F:ATP binding"/>
    <property type="evidence" value="ECO:0007669"/>
    <property type="project" value="UniProtKB-UniRule"/>
</dbReference>
<comment type="caution">
    <text evidence="12">Lacks conserved residue(s) required for the propagation of feature annotation.</text>
</comment>
<evidence type="ECO:0000256" key="1">
    <source>
        <dbReference type="ARBA" id="ARBA00001947"/>
    </source>
</evidence>
<comment type="catalytic activity">
    <reaction evidence="12">
        <text>tRNA(Cys) + L-cysteine + ATP = L-cysteinyl-tRNA(Cys) + AMP + diphosphate</text>
        <dbReference type="Rhea" id="RHEA:17773"/>
        <dbReference type="Rhea" id="RHEA-COMP:9661"/>
        <dbReference type="Rhea" id="RHEA-COMP:9679"/>
        <dbReference type="ChEBI" id="CHEBI:30616"/>
        <dbReference type="ChEBI" id="CHEBI:33019"/>
        <dbReference type="ChEBI" id="CHEBI:35235"/>
        <dbReference type="ChEBI" id="CHEBI:78442"/>
        <dbReference type="ChEBI" id="CHEBI:78517"/>
        <dbReference type="ChEBI" id="CHEBI:456215"/>
        <dbReference type="EC" id="6.1.1.16"/>
    </reaction>
</comment>
<evidence type="ECO:0000256" key="12">
    <source>
        <dbReference type="HAMAP-Rule" id="MF_00041"/>
    </source>
</evidence>
<keyword evidence="4 12" id="KW-0963">Cytoplasm</keyword>
<evidence type="ECO:0000256" key="5">
    <source>
        <dbReference type="ARBA" id="ARBA00022598"/>
    </source>
</evidence>
<dbReference type="EC" id="6.1.1.16" evidence="12"/>
<proteinExistence type="inferred from homology"/>
<gene>
    <name evidence="12" type="primary">cysS</name>
    <name evidence="15" type="ORF">CRM94_32425</name>
</gene>
<accession>A0A2A7S5T5</accession>
<evidence type="ECO:0000256" key="3">
    <source>
        <dbReference type="ARBA" id="ARBA00011245"/>
    </source>
</evidence>
<dbReference type="SUPFAM" id="SSF52374">
    <property type="entry name" value="Nucleotidylyl transferase"/>
    <property type="match status" value="1"/>
</dbReference>
<dbReference type="GO" id="GO:0046872">
    <property type="term" value="F:metal ion binding"/>
    <property type="evidence" value="ECO:0007669"/>
    <property type="project" value="UniProtKB-KW"/>
</dbReference>
<keyword evidence="7 12" id="KW-0547">Nucleotide-binding</keyword>
<evidence type="ECO:0000256" key="8">
    <source>
        <dbReference type="ARBA" id="ARBA00022833"/>
    </source>
</evidence>
<sequence>MNAPIQLYNTLTREKSPLRTPVPGRVTLYVGGPTLHDHAHLGNVRPAVVFDVLARLLRLHYPDVLHVGRLADVDDRIHAAALAAGESVEAFTARYRDAWREDLDALGVLAPDVEPRASEQVAGVVEQSARLLERGHAYIEAGHVLFHVPSYPGHGRLCGRPVEDMIALARGEPVPRRRHPLDFVLWKPAEHGFPAWPSPWGAGRPGWHAQSTAVLERELGREIDIHGGGQDLIHPHHENEIAQLACANGMPPSRTWLHNAFLTVNWQKMSKPLRNVVTLRELRERAPGEAIRLALLSVHYRQPLNWNLQRLSSARRTLTRGYHVLAAARDTRVDTAVEPDEAVLAALRNDLNVPAALVRLNGLLAAVDGAATDSARIRAKSRLLASARPLGLLQRAPESALRELGAEAVPRERARRAPADEFDLEPAAAVEADPEARADDTAGGLRRPRFATQGARC</sequence>
<name>A0A2A7S5T5_BURGA</name>
<evidence type="ECO:0000256" key="10">
    <source>
        <dbReference type="ARBA" id="ARBA00022917"/>
    </source>
</evidence>
<feature type="binding site" evidence="12">
    <location>
        <position position="271"/>
    </location>
    <ligand>
        <name>ATP</name>
        <dbReference type="ChEBI" id="CHEBI:30616"/>
    </ligand>
</feature>
<organism evidence="15 16">
    <name type="scientific">Burkholderia gladioli</name>
    <name type="common">Pseudomonas marginata</name>
    <name type="synonym">Phytomonas marginata</name>
    <dbReference type="NCBI Taxonomy" id="28095"/>
    <lineage>
        <taxon>Bacteria</taxon>
        <taxon>Pseudomonadati</taxon>
        <taxon>Pseudomonadota</taxon>
        <taxon>Betaproteobacteria</taxon>
        <taxon>Burkholderiales</taxon>
        <taxon>Burkholderiaceae</taxon>
        <taxon>Burkholderia</taxon>
    </lineage>
</organism>